<dbReference type="InterPro" id="IPR020097">
    <property type="entry name" value="PsdUridine_synth_TruA_a/b_dom"/>
</dbReference>
<proteinExistence type="predicted"/>
<evidence type="ECO:0000259" key="2">
    <source>
        <dbReference type="Pfam" id="PF01416"/>
    </source>
</evidence>
<dbReference type="InterPro" id="IPR020094">
    <property type="entry name" value="TruA/RsuA/RluB/E/F_N"/>
</dbReference>
<keyword evidence="1" id="KW-0413">Isomerase</keyword>
<sequence>VARIALGIEYDGTDFVGWQSQATGRSVQDALAVGASAVANESITINGSGRTDAGVHAA</sequence>
<dbReference type="Pfam" id="PF01416">
    <property type="entry name" value="PseudoU_synth_1"/>
    <property type="match status" value="1"/>
</dbReference>
<accession>A0A381TG00</accession>
<evidence type="ECO:0000313" key="3">
    <source>
        <dbReference type="EMBL" id="SVA15056.1"/>
    </source>
</evidence>
<reference evidence="3" key="1">
    <citation type="submission" date="2018-05" db="EMBL/GenBank/DDBJ databases">
        <authorList>
            <person name="Lanie J.A."/>
            <person name="Ng W.-L."/>
            <person name="Kazmierczak K.M."/>
            <person name="Andrzejewski T.M."/>
            <person name="Davidsen T.M."/>
            <person name="Wayne K.J."/>
            <person name="Tettelin H."/>
            <person name="Glass J.I."/>
            <person name="Rusch D."/>
            <person name="Podicherti R."/>
            <person name="Tsui H.-C.T."/>
            <person name="Winkler M.E."/>
        </authorList>
    </citation>
    <scope>NUCLEOTIDE SEQUENCE</scope>
</reference>
<dbReference type="GO" id="GO:0001522">
    <property type="term" value="P:pseudouridine synthesis"/>
    <property type="evidence" value="ECO:0007669"/>
    <property type="project" value="InterPro"/>
</dbReference>
<protein>
    <recommendedName>
        <fullName evidence="2">Pseudouridine synthase I TruA alpha/beta domain-containing protein</fullName>
    </recommendedName>
</protein>
<dbReference type="GO" id="GO:0003723">
    <property type="term" value="F:RNA binding"/>
    <property type="evidence" value="ECO:0007669"/>
    <property type="project" value="InterPro"/>
</dbReference>
<feature type="non-terminal residue" evidence="3">
    <location>
        <position position="58"/>
    </location>
</feature>
<dbReference type="AlphaFoldDB" id="A0A381TG00"/>
<dbReference type="InterPro" id="IPR020103">
    <property type="entry name" value="PsdUridine_synth_cat_dom_sf"/>
</dbReference>
<dbReference type="Gene3D" id="3.30.70.580">
    <property type="entry name" value="Pseudouridine synthase I, catalytic domain, N-terminal subdomain"/>
    <property type="match status" value="1"/>
</dbReference>
<evidence type="ECO:0000256" key="1">
    <source>
        <dbReference type="ARBA" id="ARBA00023235"/>
    </source>
</evidence>
<dbReference type="SUPFAM" id="SSF55120">
    <property type="entry name" value="Pseudouridine synthase"/>
    <property type="match status" value="1"/>
</dbReference>
<dbReference type="EMBL" id="UINC01004537">
    <property type="protein sequence ID" value="SVA15056.1"/>
    <property type="molecule type" value="Genomic_DNA"/>
</dbReference>
<feature type="domain" description="Pseudouridine synthase I TruA alpha/beta" evidence="2">
    <location>
        <begin position="9"/>
        <end position="57"/>
    </location>
</feature>
<dbReference type="GO" id="GO:0009982">
    <property type="term" value="F:pseudouridine synthase activity"/>
    <property type="evidence" value="ECO:0007669"/>
    <property type="project" value="InterPro"/>
</dbReference>
<gene>
    <name evidence="3" type="ORF">METZ01_LOCUS67910</name>
</gene>
<organism evidence="3">
    <name type="scientific">marine metagenome</name>
    <dbReference type="NCBI Taxonomy" id="408172"/>
    <lineage>
        <taxon>unclassified sequences</taxon>
        <taxon>metagenomes</taxon>
        <taxon>ecological metagenomes</taxon>
    </lineage>
</organism>
<feature type="non-terminal residue" evidence="3">
    <location>
        <position position="1"/>
    </location>
</feature>
<name>A0A381TG00_9ZZZZ</name>